<evidence type="ECO:0000313" key="2">
    <source>
        <dbReference type="EMBL" id="OAX37487.1"/>
    </source>
</evidence>
<keyword evidence="3" id="KW-1185">Reference proteome</keyword>
<feature type="compositionally biased region" description="Basic and acidic residues" evidence="1">
    <location>
        <begin position="393"/>
        <end position="409"/>
    </location>
</feature>
<dbReference type="AlphaFoldDB" id="A0A1B7MY32"/>
<proteinExistence type="predicted"/>
<dbReference type="SUPFAM" id="SSF53613">
    <property type="entry name" value="Ribokinase-like"/>
    <property type="match status" value="1"/>
</dbReference>
<feature type="compositionally biased region" description="Pro residues" evidence="1">
    <location>
        <begin position="157"/>
        <end position="167"/>
    </location>
</feature>
<evidence type="ECO:0008006" key="4">
    <source>
        <dbReference type="Google" id="ProtNLM"/>
    </source>
</evidence>
<feature type="region of interest" description="Disordered" evidence="1">
    <location>
        <begin position="150"/>
        <end position="194"/>
    </location>
</feature>
<gene>
    <name evidence="2" type="ORF">K503DRAFT_693262</name>
</gene>
<dbReference type="OrthoDB" id="204058at2759"/>
<dbReference type="Proteomes" id="UP000092154">
    <property type="component" value="Unassembled WGS sequence"/>
</dbReference>
<protein>
    <recommendedName>
        <fullName evidence="4">Carbohydrate kinase PfkB domain-containing protein</fullName>
    </recommendedName>
</protein>
<dbReference type="InParanoid" id="A0A1B7MY32"/>
<organism evidence="2 3">
    <name type="scientific">Rhizopogon vinicolor AM-OR11-026</name>
    <dbReference type="NCBI Taxonomy" id="1314800"/>
    <lineage>
        <taxon>Eukaryota</taxon>
        <taxon>Fungi</taxon>
        <taxon>Dikarya</taxon>
        <taxon>Basidiomycota</taxon>
        <taxon>Agaricomycotina</taxon>
        <taxon>Agaricomycetes</taxon>
        <taxon>Agaricomycetidae</taxon>
        <taxon>Boletales</taxon>
        <taxon>Suillineae</taxon>
        <taxon>Rhizopogonaceae</taxon>
        <taxon>Rhizopogon</taxon>
    </lineage>
</organism>
<dbReference type="PANTHER" id="PTHR42774:SF3">
    <property type="entry name" value="KETOHEXOKINASE"/>
    <property type="match status" value="1"/>
</dbReference>
<evidence type="ECO:0000256" key="1">
    <source>
        <dbReference type="SAM" id="MobiDB-lite"/>
    </source>
</evidence>
<accession>A0A1B7MY32</accession>
<dbReference type="Gene3D" id="3.40.1190.20">
    <property type="match status" value="1"/>
</dbReference>
<reference evidence="2 3" key="1">
    <citation type="submission" date="2016-06" db="EMBL/GenBank/DDBJ databases">
        <title>Comparative genomics of the ectomycorrhizal sister species Rhizopogon vinicolor and Rhizopogon vesiculosus (Basidiomycota: Boletales) reveals a divergence of the mating type B locus.</title>
        <authorList>
            <consortium name="DOE Joint Genome Institute"/>
            <person name="Mujic A.B."/>
            <person name="Kuo A."/>
            <person name="Tritt A."/>
            <person name="Lipzen A."/>
            <person name="Chen C."/>
            <person name="Johnson J."/>
            <person name="Sharma A."/>
            <person name="Barry K."/>
            <person name="Grigoriev I.V."/>
            <person name="Spatafora J.W."/>
        </authorList>
    </citation>
    <scope>NUCLEOTIDE SEQUENCE [LARGE SCALE GENOMIC DNA]</scope>
    <source>
        <strain evidence="2 3">AM-OR11-026</strain>
    </source>
</reference>
<dbReference type="PANTHER" id="PTHR42774">
    <property type="entry name" value="PHOSPHOTRANSFERASE SYSTEM TRANSPORT PROTEIN"/>
    <property type="match status" value="1"/>
</dbReference>
<dbReference type="InterPro" id="IPR029056">
    <property type="entry name" value="Ribokinase-like"/>
</dbReference>
<dbReference type="STRING" id="1314800.A0A1B7MY32"/>
<name>A0A1B7MY32_9AGAM</name>
<dbReference type="EMBL" id="KV448349">
    <property type="protein sequence ID" value="OAX37487.1"/>
    <property type="molecule type" value="Genomic_DNA"/>
</dbReference>
<sequence>MPTPSTTSKPFRIFSTGTIFLTHSLDLPSHPVPGTASRAQAVTTARGGSAGHVLGFLAALPSAVEPMLIASLGATPDGTRLRDELEAGGVRTKYCKLWPGLGVPSAWVMHARDTGEKTVINHNPLPEVSHEDFIALLGPVLAPENYLGVLQSQSQPSPKPPPSPPSIFPNALATPPPRHSMSSRPATAPAGSAPPHMAMVPTQSLLSPAPFDWLHFEGRSTKTTLANIIGVDGLARERKWRAHCVVSVDLGRRAREGVEALIPHADVVFLSTQTFPSLSNPPPNSSNCCPPSPRAILLTLARHAPPHALLVLYGGALGSALLSLPTREYLQSSSWSPPPKGLRSHAHTNSNLHSIISTAEGVESVRSGSEFWAGRRSPDSSGFTMGDVTSSGRNRDSGYSEDHDIEPRRRTSSAGESSIHAQPLPPPSDDPQDEEGAHSAFVAGMIWSLSRRLLPGAPYTPVHAEQKEVDVCARWRLDECLRFATECAGRRADGCEWGNLAVEMLDAGWFD</sequence>
<evidence type="ECO:0000313" key="3">
    <source>
        <dbReference type="Proteomes" id="UP000092154"/>
    </source>
</evidence>
<feature type="region of interest" description="Disordered" evidence="1">
    <location>
        <begin position="372"/>
        <end position="435"/>
    </location>
</feature>
<feature type="compositionally biased region" description="Polar residues" evidence="1">
    <location>
        <begin position="379"/>
        <end position="392"/>
    </location>
</feature>
<dbReference type="InterPro" id="IPR052562">
    <property type="entry name" value="Ketohexokinase-related"/>
</dbReference>